<proteinExistence type="inferred from homology"/>
<evidence type="ECO:0000256" key="9">
    <source>
        <dbReference type="SAM" id="MobiDB-lite"/>
    </source>
</evidence>
<dbReference type="OrthoDB" id="2186770at2759"/>
<sequence length="689" mass="78146">MATTRSLARQGRPPAGFTSIRDVLDGKINAGSRINLIGVLTDFRAPIPTKGKDWKCQMRIYDQSVEDDPNESILLNVFWPQDDMPDARCGDVIVTFSAKVQHYEASISLCTHATTDLHIYESSKIPKPRADASRARRPSNKTKINRHPNKYENEFVSILYSTINKERIPTESEFNVLKENSTRVKNKYSELKDLRDGLFVDTVVQIVKEPYDLGDKFTLWVSDYTEHASFYQYKFMAGSSRGQDDNPSGYLSKSPDSSQKSSWTGPFGQRSMQVTCFEPHASIIREQHLSLGTWVSLRNLQIKFGHSVHNLEGYLREDRGAQTIKINISKLDHLDTGLLAPELRNALEREEKYKTKVREDLKQIVEAASAGLKRKAQLGEGSESHSKPLENSKAKRNKNRLAKQQEYNRRNGLVGDVLPPQTDTTGNVPTDLNVLIKCENKSKPPTSVADILAPTHYETTTEGGDTITLELPFINANYRTYVRVTDFRPSRLEDFARLKKRVSEYAALSDNEDSDSASASDSDNVLHLLSRDARIVTEWEWRFYLKLEDASCENNHKESIWVVVNNQSAQMLLSLDASDLKRDDENLGNLRQKLWLLWGDLEEYQAKVENRAFNTRQPNNGDVPPGHSDDEDEPQRKRPAQEQLSNLPFGCCICQYGATVSEKDETKADAGNGRRWERMFGLFGTRISG</sequence>
<name>A0A167FM12_METRR</name>
<dbReference type="GO" id="GO:0010521">
    <property type="term" value="F:telomerase inhibitor activity"/>
    <property type="evidence" value="ECO:0007669"/>
    <property type="project" value="TreeGrafter"/>
</dbReference>
<dbReference type="STRING" id="1081105.A0A167FM12"/>
<reference evidence="11 12" key="1">
    <citation type="journal article" date="2016" name="Genome Biol. Evol.">
        <title>Divergent and convergent evolution of fungal pathogenicity.</title>
        <authorList>
            <person name="Shang Y."/>
            <person name="Xiao G."/>
            <person name="Zheng P."/>
            <person name="Cen K."/>
            <person name="Zhan S."/>
            <person name="Wang C."/>
        </authorList>
    </citation>
    <scope>NUCLEOTIDE SEQUENCE [LARGE SCALE GENOMIC DNA]</scope>
    <source>
        <strain evidence="11 12">RCEF 4871</strain>
    </source>
</reference>
<dbReference type="InterPro" id="IPR028389">
    <property type="entry name" value="POT1"/>
</dbReference>
<feature type="compositionally biased region" description="Low complexity" evidence="9">
    <location>
        <begin position="252"/>
        <end position="262"/>
    </location>
</feature>
<dbReference type="InterPro" id="IPR032042">
    <property type="entry name" value="POT1PC"/>
</dbReference>
<evidence type="ECO:0000256" key="4">
    <source>
        <dbReference type="ARBA" id="ARBA00015253"/>
    </source>
</evidence>
<evidence type="ECO:0000256" key="2">
    <source>
        <dbReference type="ARBA" id="ARBA00004574"/>
    </source>
</evidence>
<accession>A0A167FM12</accession>
<evidence type="ECO:0000256" key="8">
    <source>
        <dbReference type="ARBA" id="ARBA00023242"/>
    </source>
</evidence>
<feature type="region of interest" description="Disordered" evidence="9">
    <location>
        <begin position="611"/>
        <end position="641"/>
    </location>
</feature>
<evidence type="ECO:0000256" key="3">
    <source>
        <dbReference type="ARBA" id="ARBA00008442"/>
    </source>
</evidence>
<dbReference type="GO" id="GO:0032210">
    <property type="term" value="P:regulation of telomere maintenance via telomerase"/>
    <property type="evidence" value="ECO:0007669"/>
    <property type="project" value="TreeGrafter"/>
</dbReference>
<dbReference type="SUPFAM" id="SSF50249">
    <property type="entry name" value="Nucleic acid-binding proteins"/>
    <property type="match status" value="2"/>
</dbReference>
<feature type="region of interest" description="Disordered" evidence="9">
    <location>
        <begin position="372"/>
        <end position="428"/>
    </location>
</feature>
<comment type="similarity">
    <text evidence="3">Belongs to the telombin family.</text>
</comment>
<dbReference type="SMART" id="SM00976">
    <property type="entry name" value="Telo_bind"/>
    <property type="match status" value="1"/>
</dbReference>
<evidence type="ECO:0000313" key="11">
    <source>
        <dbReference type="EMBL" id="OAA45467.1"/>
    </source>
</evidence>
<dbReference type="InterPro" id="IPR012340">
    <property type="entry name" value="NA-bd_OB-fold"/>
</dbReference>
<protein>
    <recommendedName>
        <fullName evidence="4">Protection of telomeres protein 1</fullName>
    </recommendedName>
</protein>
<feature type="region of interest" description="Disordered" evidence="9">
    <location>
        <begin position="240"/>
        <end position="266"/>
    </location>
</feature>
<evidence type="ECO:0000256" key="6">
    <source>
        <dbReference type="ARBA" id="ARBA00022895"/>
    </source>
</evidence>
<dbReference type="EMBL" id="AZHC01000008">
    <property type="protein sequence ID" value="OAA45467.1"/>
    <property type="molecule type" value="Genomic_DNA"/>
</dbReference>
<keyword evidence="7" id="KW-0238">DNA-binding</keyword>
<dbReference type="OMA" id="WEPHASF"/>
<dbReference type="InterPro" id="IPR011564">
    <property type="entry name" value="Telomer_end-bd_POT1/Cdc13"/>
</dbReference>
<feature type="compositionally biased region" description="Basic and acidic residues" evidence="9">
    <location>
        <begin position="382"/>
        <end position="393"/>
    </location>
</feature>
<organism evidence="11 12">
    <name type="scientific">Metarhizium rileyi (strain RCEF 4871)</name>
    <name type="common">Nomuraea rileyi</name>
    <dbReference type="NCBI Taxonomy" id="1649241"/>
    <lineage>
        <taxon>Eukaryota</taxon>
        <taxon>Fungi</taxon>
        <taxon>Dikarya</taxon>
        <taxon>Ascomycota</taxon>
        <taxon>Pezizomycotina</taxon>
        <taxon>Sordariomycetes</taxon>
        <taxon>Hypocreomycetidae</taxon>
        <taxon>Hypocreales</taxon>
        <taxon>Clavicipitaceae</taxon>
        <taxon>Metarhizium</taxon>
    </lineage>
</organism>
<dbReference type="PANTHER" id="PTHR14513">
    <property type="entry name" value="PROTECTION OF TELOMERES 1"/>
    <property type="match status" value="1"/>
</dbReference>
<keyword evidence="8" id="KW-0539">Nucleus</keyword>
<keyword evidence="5" id="KW-0158">Chromosome</keyword>
<evidence type="ECO:0000313" key="12">
    <source>
        <dbReference type="Proteomes" id="UP000243498"/>
    </source>
</evidence>
<evidence type="ECO:0000256" key="7">
    <source>
        <dbReference type="ARBA" id="ARBA00023125"/>
    </source>
</evidence>
<evidence type="ECO:0000256" key="5">
    <source>
        <dbReference type="ARBA" id="ARBA00022454"/>
    </source>
</evidence>
<dbReference type="AlphaFoldDB" id="A0A167FM12"/>
<keyword evidence="12" id="KW-1185">Reference proteome</keyword>
<evidence type="ECO:0000259" key="10">
    <source>
        <dbReference type="SMART" id="SM00976"/>
    </source>
</evidence>
<comment type="subcellular location">
    <subcellularLocation>
        <location evidence="2">Chromosome</location>
        <location evidence="2">Telomere</location>
    </subcellularLocation>
    <subcellularLocation>
        <location evidence="1">Nucleus</location>
    </subcellularLocation>
</comment>
<dbReference type="GO" id="GO:0098505">
    <property type="term" value="F:G-rich strand telomeric DNA binding"/>
    <property type="evidence" value="ECO:0007669"/>
    <property type="project" value="TreeGrafter"/>
</dbReference>
<dbReference type="Gene3D" id="2.40.50.140">
    <property type="entry name" value="Nucleic acid-binding proteins"/>
    <property type="match status" value="2"/>
</dbReference>
<comment type="caution">
    <text evidence="11">The sequence shown here is derived from an EMBL/GenBank/DDBJ whole genome shotgun (WGS) entry which is preliminary data.</text>
</comment>
<evidence type="ECO:0000256" key="1">
    <source>
        <dbReference type="ARBA" id="ARBA00004123"/>
    </source>
</evidence>
<dbReference type="Pfam" id="PF16686">
    <property type="entry name" value="POT1PC"/>
    <property type="match status" value="1"/>
</dbReference>
<dbReference type="Pfam" id="PF02765">
    <property type="entry name" value="POT1"/>
    <property type="match status" value="1"/>
</dbReference>
<dbReference type="GO" id="GO:0000783">
    <property type="term" value="C:nuclear telomere cap complex"/>
    <property type="evidence" value="ECO:0007669"/>
    <property type="project" value="TreeGrafter"/>
</dbReference>
<dbReference type="PANTHER" id="PTHR14513:SF0">
    <property type="entry name" value="PROTECTION OF TELOMERES PROTEIN 1"/>
    <property type="match status" value="1"/>
</dbReference>
<gene>
    <name evidence="11" type="ORF">NOR_03256</name>
</gene>
<keyword evidence="6" id="KW-0779">Telomere</keyword>
<feature type="domain" description="Telomeric single stranded DNA binding POT1/Cdc13" evidence="10">
    <location>
        <begin position="17"/>
        <end position="164"/>
    </location>
</feature>
<dbReference type="Proteomes" id="UP000243498">
    <property type="component" value="Unassembled WGS sequence"/>
</dbReference>
<dbReference type="FunFam" id="2.40.50.140:FF:000303">
    <property type="entry name" value="Protection of telomeres protein 1"/>
    <property type="match status" value="1"/>
</dbReference>
<dbReference type="GO" id="GO:0016233">
    <property type="term" value="P:telomere capping"/>
    <property type="evidence" value="ECO:0007669"/>
    <property type="project" value="TreeGrafter"/>
</dbReference>